<keyword evidence="6" id="KW-0472">Membrane</keyword>
<dbReference type="GO" id="GO:0004930">
    <property type="term" value="F:G protein-coupled receptor activity"/>
    <property type="evidence" value="ECO:0007669"/>
    <property type="project" value="UniProtKB-KW"/>
</dbReference>
<evidence type="ECO:0000256" key="2">
    <source>
        <dbReference type="ARBA" id="ARBA00022475"/>
    </source>
</evidence>
<dbReference type="Proteomes" id="UP001529510">
    <property type="component" value="Unassembled WGS sequence"/>
</dbReference>
<dbReference type="SUPFAM" id="SSF81321">
    <property type="entry name" value="Family A G protein-coupled receptor-like"/>
    <property type="match status" value="1"/>
</dbReference>
<reference evidence="10 11" key="1">
    <citation type="submission" date="2024-05" db="EMBL/GenBank/DDBJ databases">
        <title>Genome sequencing and assembly of Indian major carp, Cirrhinus mrigala (Hamilton, 1822).</title>
        <authorList>
            <person name="Mohindra V."/>
            <person name="Chowdhury L.M."/>
            <person name="Lal K."/>
            <person name="Jena J.K."/>
        </authorList>
    </citation>
    <scope>NUCLEOTIDE SEQUENCE [LARGE SCALE GENOMIC DNA]</scope>
    <source>
        <strain evidence="10">CM1030</strain>
        <tissue evidence="10">Blood</tissue>
    </source>
</reference>
<keyword evidence="5" id="KW-0297">G-protein coupled receptor</keyword>
<evidence type="ECO:0000256" key="6">
    <source>
        <dbReference type="ARBA" id="ARBA00023136"/>
    </source>
</evidence>
<keyword evidence="2" id="KW-1003">Cell membrane</keyword>
<protein>
    <recommendedName>
        <fullName evidence="12">Prostaglandin E2 receptor</fullName>
    </recommendedName>
</protein>
<evidence type="ECO:0000256" key="4">
    <source>
        <dbReference type="ARBA" id="ARBA00022989"/>
    </source>
</evidence>
<keyword evidence="3" id="KW-0812">Transmembrane</keyword>
<dbReference type="PANTHER" id="PTHR11866">
    <property type="entry name" value="G-PROTEIN COUPLED RECEPTOR FAMILY 1 MEMBER"/>
    <property type="match status" value="1"/>
</dbReference>
<evidence type="ECO:0000256" key="8">
    <source>
        <dbReference type="ARBA" id="ARBA00023180"/>
    </source>
</evidence>
<evidence type="ECO:0000256" key="5">
    <source>
        <dbReference type="ARBA" id="ARBA00023040"/>
    </source>
</evidence>
<keyword evidence="7" id="KW-0675">Receptor</keyword>
<dbReference type="PANTHER" id="PTHR11866:SF4">
    <property type="entry name" value="PROSTAGLANDIN F2-ALPHA RECEPTOR"/>
    <property type="match status" value="1"/>
</dbReference>
<evidence type="ECO:0000313" key="10">
    <source>
        <dbReference type="EMBL" id="KAL0181374.1"/>
    </source>
</evidence>
<feature type="non-terminal residue" evidence="10">
    <location>
        <position position="1"/>
    </location>
</feature>
<proteinExistence type="predicted"/>
<evidence type="ECO:0008006" key="12">
    <source>
        <dbReference type="Google" id="ProtNLM"/>
    </source>
</evidence>
<evidence type="ECO:0000256" key="1">
    <source>
        <dbReference type="ARBA" id="ARBA00004651"/>
    </source>
</evidence>
<name>A0ABD0Q5C6_CIRMR</name>
<dbReference type="AlphaFoldDB" id="A0ABD0Q5C6"/>
<accession>A0ABD0Q5C6</accession>
<organism evidence="10 11">
    <name type="scientific">Cirrhinus mrigala</name>
    <name type="common">Mrigala</name>
    <dbReference type="NCBI Taxonomy" id="683832"/>
    <lineage>
        <taxon>Eukaryota</taxon>
        <taxon>Metazoa</taxon>
        <taxon>Chordata</taxon>
        <taxon>Craniata</taxon>
        <taxon>Vertebrata</taxon>
        <taxon>Euteleostomi</taxon>
        <taxon>Actinopterygii</taxon>
        <taxon>Neopterygii</taxon>
        <taxon>Teleostei</taxon>
        <taxon>Ostariophysi</taxon>
        <taxon>Cypriniformes</taxon>
        <taxon>Cyprinidae</taxon>
        <taxon>Labeoninae</taxon>
        <taxon>Labeonini</taxon>
        <taxon>Cirrhinus</taxon>
    </lineage>
</organism>
<evidence type="ECO:0000313" key="11">
    <source>
        <dbReference type="Proteomes" id="UP001529510"/>
    </source>
</evidence>
<sequence>ITGIIFSLQDLSEDQTSYTHMLLVVRMATWNQILDPWVYILLRKAVLRRFFQVAMRLCSPRLKFRFHSSMEASSSVTSRPDFICLHGPFLPDTAIQSAHLP</sequence>
<gene>
    <name evidence="10" type="ORF">M9458_023780</name>
</gene>
<keyword evidence="8" id="KW-0325">Glycoprotein</keyword>
<keyword evidence="11" id="KW-1185">Reference proteome</keyword>
<evidence type="ECO:0000256" key="9">
    <source>
        <dbReference type="ARBA" id="ARBA00023224"/>
    </source>
</evidence>
<keyword evidence="4" id="KW-1133">Transmembrane helix</keyword>
<comment type="caution">
    <text evidence="10">The sequence shown here is derived from an EMBL/GenBank/DDBJ whole genome shotgun (WGS) entry which is preliminary data.</text>
</comment>
<dbReference type="InterPro" id="IPR008365">
    <property type="entry name" value="Prostanoid_rcpt"/>
</dbReference>
<comment type="subcellular location">
    <subcellularLocation>
        <location evidence="1">Cell membrane</location>
        <topology evidence="1">Multi-pass membrane protein</topology>
    </subcellularLocation>
</comment>
<dbReference type="EMBL" id="JAMKFB020000011">
    <property type="protein sequence ID" value="KAL0181374.1"/>
    <property type="molecule type" value="Genomic_DNA"/>
</dbReference>
<evidence type="ECO:0000256" key="7">
    <source>
        <dbReference type="ARBA" id="ARBA00023170"/>
    </source>
</evidence>
<keyword evidence="9" id="KW-0807">Transducer</keyword>
<dbReference type="GO" id="GO:0005886">
    <property type="term" value="C:plasma membrane"/>
    <property type="evidence" value="ECO:0007669"/>
    <property type="project" value="UniProtKB-SubCell"/>
</dbReference>
<evidence type="ECO:0000256" key="3">
    <source>
        <dbReference type="ARBA" id="ARBA00022692"/>
    </source>
</evidence>